<proteinExistence type="predicted"/>
<organism evidence="1 2">
    <name type="scientific">Sclerotinia sclerotiorum (strain ATCC 18683 / 1980 / Ss-1)</name>
    <name type="common">White mold</name>
    <name type="synonym">Whetzelinia sclerotiorum</name>
    <dbReference type="NCBI Taxonomy" id="665079"/>
    <lineage>
        <taxon>Eukaryota</taxon>
        <taxon>Fungi</taxon>
        <taxon>Dikarya</taxon>
        <taxon>Ascomycota</taxon>
        <taxon>Pezizomycotina</taxon>
        <taxon>Leotiomycetes</taxon>
        <taxon>Helotiales</taxon>
        <taxon>Sclerotiniaceae</taxon>
        <taxon>Sclerotinia</taxon>
    </lineage>
</organism>
<gene>
    <name evidence="1" type="ORF">SS1G_00683</name>
</gene>
<sequence length="154" mass="17905">MSGIAVSLCKTIESTLKVTDWARHRTRRKFPERNGYCATFGMQGVKEFDAKPSRKSKEIHFPFSTIHYPPFQHTVIEILHHSDAKTIRFPVVPSNTYCVHRYPFKLDWVITACLNHHDMKQDFHYIPTAPESSKASPTLEVTQEVPQIRFDTQF</sequence>
<dbReference type="KEGG" id="ssl:SS1G_00683"/>
<protein>
    <submittedName>
        <fullName evidence="1">Uncharacterized protein</fullName>
    </submittedName>
</protein>
<accession>A7E5V8</accession>
<dbReference type="GeneID" id="5494903"/>
<dbReference type="RefSeq" id="XP_001598594.1">
    <property type="nucleotide sequence ID" value="XM_001598544.1"/>
</dbReference>
<evidence type="ECO:0000313" key="2">
    <source>
        <dbReference type="Proteomes" id="UP000001312"/>
    </source>
</evidence>
<dbReference type="Proteomes" id="UP000001312">
    <property type="component" value="Unassembled WGS sequence"/>
</dbReference>
<dbReference type="EMBL" id="CH476621">
    <property type="protein sequence ID" value="EDN91280.1"/>
    <property type="molecule type" value="Genomic_DNA"/>
</dbReference>
<evidence type="ECO:0000313" key="1">
    <source>
        <dbReference type="EMBL" id="EDN91280.1"/>
    </source>
</evidence>
<dbReference type="HOGENOM" id="CLU_1705312_0_0_1"/>
<keyword evidence="2" id="KW-1185">Reference proteome</keyword>
<dbReference type="AlphaFoldDB" id="A7E5V8"/>
<reference evidence="2" key="1">
    <citation type="journal article" date="2011" name="PLoS Genet.">
        <title>Genomic analysis of the necrotrophic fungal pathogens Sclerotinia sclerotiorum and Botrytis cinerea.</title>
        <authorList>
            <person name="Amselem J."/>
            <person name="Cuomo C.A."/>
            <person name="van Kan J.A."/>
            <person name="Viaud M."/>
            <person name="Benito E.P."/>
            <person name="Couloux A."/>
            <person name="Coutinho P.M."/>
            <person name="de Vries R.P."/>
            <person name="Dyer P.S."/>
            <person name="Fillinger S."/>
            <person name="Fournier E."/>
            <person name="Gout L."/>
            <person name="Hahn M."/>
            <person name="Kohn L."/>
            <person name="Lapalu N."/>
            <person name="Plummer K.M."/>
            <person name="Pradier J.M."/>
            <person name="Quevillon E."/>
            <person name="Sharon A."/>
            <person name="Simon A."/>
            <person name="ten Have A."/>
            <person name="Tudzynski B."/>
            <person name="Tudzynski P."/>
            <person name="Wincker P."/>
            <person name="Andrew M."/>
            <person name="Anthouard V."/>
            <person name="Beever R.E."/>
            <person name="Beffa R."/>
            <person name="Benoit I."/>
            <person name="Bouzid O."/>
            <person name="Brault B."/>
            <person name="Chen Z."/>
            <person name="Choquer M."/>
            <person name="Collemare J."/>
            <person name="Cotton P."/>
            <person name="Danchin E.G."/>
            <person name="Da Silva C."/>
            <person name="Gautier A."/>
            <person name="Giraud C."/>
            <person name="Giraud T."/>
            <person name="Gonzalez C."/>
            <person name="Grossetete S."/>
            <person name="Guldener U."/>
            <person name="Henrissat B."/>
            <person name="Howlett B.J."/>
            <person name="Kodira C."/>
            <person name="Kretschmer M."/>
            <person name="Lappartient A."/>
            <person name="Leroch M."/>
            <person name="Levis C."/>
            <person name="Mauceli E."/>
            <person name="Neuveglise C."/>
            <person name="Oeser B."/>
            <person name="Pearson M."/>
            <person name="Poulain J."/>
            <person name="Poussereau N."/>
            <person name="Quesneville H."/>
            <person name="Rascle C."/>
            <person name="Schumacher J."/>
            <person name="Segurens B."/>
            <person name="Sexton A."/>
            <person name="Silva E."/>
            <person name="Sirven C."/>
            <person name="Soanes D.M."/>
            <person name="Talbot N.J."/>
            <person name="Templeton M."/>
            <person name="Yandava C."/>
            <person name="Yarden O."/>
            <person name="Zeng Q."/>
            <person name="Rollins J.A."/>
            <person name="Lebrun M.H."/>
            <person name="Dickman M."/>
        </authorList>
    </citation>
    <scope>NUCLEOTIDE SEQUENCE [LARGE SCALE GENOMIC DNA]</scope>
    <source>
        <strain evidence="2">ATCC 18683 / 1980 / Ss-1</strain>
    </source>
</reference>
<dbReference type="InParanoid" id="A7E5V8"/>
<name>A7E5V8_SCLS1</name>